<sequence>MTVAPVPAEFSCSSTREVSTMTVVVVRPEISVPVVWDPALTVSPLIMTGTCEDVEEDDKPLPPSPGGATARLTEMEYVFIVPSVAVTVTTNTLAPTLSDTSVPLAAVVPFAVIT</sequence>
<protein>
    <submittedName>
        <fullName evidence="1">Uncharacterized protein</fullName>
    </submittedName>
</protein>
<reference evidence="1" key="1">
    <citation type="submission" date="2019-08" db="EMBL/GenBank/DDBJ databases">
        <authorList>
            <person name="Kucharzyk K."/>
            <person name="Murdoch R.W."/>
            <person name="Higgins S."/>
            <person name="Loffler F."/>
        </authorList>
    </citation>
    <scope>NUCLEOTIDE SEQUENCE</scope>
</reference>
<comment type="caution">
    <text evidence="1">The sequence shown here is derived from an EMBL/GenBank/DDBJ whole genome shotgun (WGS) entry which is preliminary data.</text>
</comment>
<dbReference type="AlphaFoldDB" id="A0A645GG57"/>
<gene>
    <name evidence="1" type="ORF">SDC9_172171</name>
</gene>
<organism evidence="1">
    <name type="scientific">bioreactor metagenome</name>
    <dbReference type="NCBI Taxonomy" id="1076179"/>
    <lineage>
        <taxon>unclassified sequences</taxon>
        <taxon>metagenomes</taxon>
        <taxon>ecological metagenomes</taxon>
    </lineage>
</organism>
<evidence type="ECO:0000313" key="1">
    <source>
        <dbReference type="EMBL" id="MPN24769.1"/>
    </source>
</evidence>
<name>A0A645GG57_9ZZZZ</name>
<dbReference type="EMBL" id="VSSQ01073718">
    <property type="protein sequence ID" value="MPN24769.1"/>
    <property type="molecule type" value="Genomic_DNA"/>
</dbReference>
<accession>A0A645GG57</accession>
<proteinExistence type="predicted"/>